<protein>
    <recommendedName>
        <fullName evidence="4">Tuzin-like protein</fullName>
    </recommendedName>
</protein>
<dbReference type="Proteomes" id="UP000674143">
    <property type="component" value="Unassembled WGS sequence"/>
</dbReference>
<dbReference type="GeneID" id="92363955"/>
<accession>A0A836I163</accession>
<comment type="caution">
    <text evidence="2">The sequence shown here is derived from an EMBL/GenBank/DDBJ whole genome shotgun (WGS) entry which is preliminary data.</text>
</comment>
<dbReference type="AlphaFoldDB" id="A0A836I163"/>
<keyword evidence="3" id="KW-1185">Reference proteome</keyword>
<dbReference type="PANTHER" id="PTHR34157:SF2">
    <property type="entry name" value="TUZIN"/>
    <property type="match status" value="1"/>
</dbReference>
<gene>
    <name evidence="2" type="ORF">LSCM4_08148</name>
</gene>
<dbReference type="EMBL" id="JAFHLR010000002">
    <property type="protein sequence ID" value="KAG5488171.1"/>
    <property type="molecule type" value="Genomic_DNA"/>
</dbReference>
<evidence type="ECO:0000256" key="1">
    <source>
        <dbReference type="SAM" id="MobiDB-lite"/>
    </source>
</evidence>
<dbReference type="KEGG" id="loi:92363955"/>
<organism evidence="2 3">
    <name type="scientific">Leishmania orientalis</name>
    <dbReference type="NCBI Taxonomy" id="2249476"/>
    <lineage>
        <taxon>Eukaryota</taxon>
        <taxon>Discoba</taxon>
        <taxon>Euglenozoa</taxon>
        <taxon>Kinetoplastea</taxon>
        <taxon>Metakinetoplastina</taxon>
        <taxon>Trypanosomatida</taxon>
        <taxon>Trypanosomatidae</taxon>
        <taxon>Leishmaniinae</taxon>
        <taxon>Leishmania</taxon>
    </lineage>
</organism>
<feature type="compositionally biased region" description="Low complexity" evidence="1">
    <location>
        <begin position="28"/>
        <end position="46"/>
    </location>
</feature>
<dbReference type="RefSeq" id="XP_067066219.1">
    <property type="nucleotide sequence ID" value="XM_067210021.1"/>
</dbReference>
<evidence type="ECO:0000313" key="2">
    <source>
        <dbReference type="EMBL" id="KAG5488171.1"/>
    </source>
</evidence>
<reference evidence="3" key="1">
    <citation type="journal article" date="2021" name="Microbiol. Resour. Announc.">
        <title>LGAAP: Leishmaniinae Genome Assembly and Annotation Pipeline.</title>
        <authorList>
            <person name="Almutairi H."/>
            <person name="Urbaniak M.D."/>
            <person name="Bates M.D."/>
            <person name="Jariyapan N."/>
            <person name="Kwakye-Nuako G."/>
            <person name="Thomaz-Soccol V."/>
            <person name="Al-Salem W.S."/>
            <person name="Dillon R.J."/>
            <person name="Bates P.A."/>
            <person name="Gatherer D."/>
        </authorList>
    </citation>
    <scope>NUCLEOTIDE SEQUENCE [LARGE SCALE GENOMIC DNA]</scope>
</reference>
<sequence>MRGGVTGIRLCAVRDTGRAAAAMAGASAASASPNASSVPDGPLASSAGGGGPHVALSHPGQRTRRVCGRAHPPPSNKQPWDSLEGLLVSVQPKYPASVFEDRPVALGRLIAKLSETAYAAKIFRAAKKSHAGAPRSGDTAPSLTLGVGTRVTIRFEGNPASVGTAVDSCMYMKGTIAKVNGNATYIVLMDNDEVELSAAPERIVARQPRRRLFHNAKLLELVGWLRSCVHDPGDVEAIALILFSRGWRVDWMYLLEKADVSQFVFVSKLERDRISEKAQWERDHRGVTRALDRERVKDGNWRYAVAKYKGTISCLCGVLVVSYVFTTNLRAYRRQQRGHQLKTAIKTLSKSAQSAQGEGALATTDRAFVVKREEEEALVHRVLAQMMPSHPRIVAFTGSSGSGKGVLCSNAVRRQGVPFVHVNVRGTEDTLRSVVKALGVNDMEVCGDLLAFVEEAMRGAAVKGSDRLPFLVLKLREDSDLHKVYGELVSLVSDYQACHIILEVPVEALTRSSVCLPRLDFYHIPPFSREQAFAYTQHRLDALDLLCFIETAGTNSNDIDELYAALRQRSADPVTHTSHRLTRAMRRLQAALGPPGSPARAIIGQLASMPFAEGLQDDSVADVSVLDQADLREFVLYDPVHGEWRFTQQAFHTAARCLLI</sequence>
<evidence type="ECO:0008006" key="4">
    <source>
        <dbReference type="Google" id="ProtNLM"/>
    </source>
</evidence>
<dbReference type="SUPFAM" id="SSF52540">
    <property type="entry name" value="P-loop containing nucleoside triphosphate hydrolases"/>
    <property type="match status" value="2"/>
</dbReference>
<reference evidence="3" key="2">
    <citation type="journal article" date="2021" name="Sci. Data">
        <title>Chromosome-scale genome sequencing, assembly and annotation of six genomes from subfamily Leishmaniinae.</title>
        <authorList>
            <person name="Almutairi H."/>
            <person name="Urbaniak M.D."/>
            <person name="Bates M.D."/>
            <person name="Jariyapan N."/>
            <person name="Kwakye-Nuako G."/>
            <person name="Thomaz Soccol V."/>
            <person name="Al-Salem W.S."/>
            <person name="Dillon R.J."/>
            <person name="Bates P.A."/>
            <person name="Gatherer D."/>
        </authorList>
    </citation>
    <scope>NUCLEOTIDE SEQUENCE [LARGE SCALE GENOMIC DNA]</scope>
</reference>
<dbReference type="InterPro" id="IPR027417">
    <property type="entry name" value="P-loop_NTPase"/>
</dbReference>
<dbReference type="PANTHER" id="PTHR34157">
    <property type="entry name" value="TUZIN"/>
    <property type="match status" value="1"/>
</dbReference>
<feature type="region of interest" description="Disordered" evidence="1">
    <location>
        <begin position="28"/>
        <end position="80"/>
    </location>
</feature>
<name>A0A836I163_9TRYP</name>
<evidence type="ECO:0000313" key="3">
    <source>
        <dbReference type="Proteomes" id="UP000674143"/>
    </source>
</evidence>
<proteinExistence type="predicted"/>